<dbReference type="EMBL" id="JAAGXA010000023">
    <property type="protein sequence ID" value="NEN80578.1"/>
    <property type="molecule type" value="Genomic_DNA"/>
</dbReference>
<dbReference type="Gene3D" id="3.20.20.190">
    <property type="entry name" value="Phosphatidylinositol (PI) phosphodiesterase"/>
    <property type="match status" value="1"/>
</dbReference>
<dbReference type="Proteomes" id="UP000468687">
    <property type="component" value="Unassembled WGS sequence"/>
</dbReference>
<dbReference type="PANTHER" id="PTHR43620">
    <property type="entry name" value="GLYCEROPHOSPHORYL DIESTER PHOSPHODIESTERASE"/>
    <property type="match status" value="1"/>
</dbReference>
<reference evidence="8 9" key="1">
    <citation type="journal article" date="2014" name="Int. J. Syst. Evol. Microbiol.">
        <title>Nocardioides zeae sp. nov., isolated from the stem of Zea mays.</title>
        <authorList>
            <person name="Glaeser S.P."/>
            <person name="McInroy J.A."/>
            <person name="Busse H.J."/>
            <person name="Kampfer P."/>
        </authorList>
    </citation>
    <scope>NUCLEOTIDE SEQUENCE [LARGE SCALE GENOMIC DNA]</scope>
    <source>
        <strain evidence="8 9">JCM 30728</strain>
    </source>
</reference>
<keyword evidence="5" id="KW-0378">Hydrolase</keyword>
<dbReference type="GO" id="GO:0006071">
    <property type="term" value="P:glycerol metabolic process"/>
    <property type="evidence" value="ECO:0007669"/>
    <property type="project" value="UniProtKB-KW"/>
</dbReference>
<dbReference type="EC" id="3.1.4.46" evidence="2"/>
<dbReference type="InterPro" id="IPR017946">
    <property type="entry name" value="PLC-like_Pdiesterase_TIM-brl"/>
</dbReference>
<accession>A0A6P0HPK6</accession>
<feature type="domain" description="GP-PDE" evidence="7">
    <location>
        <begin position="19"/>
        <end position="348"/>
    </location>
</feature>
<comment type="similarity">
    <text evidence="1">Belongs to the glycerophosphoryl diester phosphodiesterase family.</text>
</comment>
<dbReference type="InterPro" id="IPR030395">
    <property type="entry name" value="GP_PDE_dom"/>
</dbReference>
<dbReference type="GO" id="GO:0042597">
    <property type="term" value="C:periplasmic space"/>
    <property type="evidence" value="ECO:0007669"/>
    <property type="project" value="TreeGrafter"/>
</dbReference>
<dbReference type="RefSeq" id="WP_163774587.1">
    <property type="nucleotide sequence ID" value="NZ_JAAGXA010000023.1"/>
</dbReference>
<evidence type="ECO:0000313" key="9">
    <source>
        <dbReference type="Proteomes" id="UP000468687"/>
    </source>
</evidence>
<dbReference type="PROSITE" id="PS51704">
    <property type="entry name" value="GP_PDE"/>
    <property type="match status" value="1"/>
</dbReference>
<protein>
    <recommendedName>
        <fullName evidence="2">glycerophosphodiester phosphodiesterase</fullName>
        <ecNumber evidence="2">3.1.4.46</ecNumber>
    </recommendedName>
</protein>
<evidence type="ECO:0000259" key="7">
    <source>
        <dbReference type="PROSITE" id="PS51704"/>
    </source>
</evidence>
<dbReference type="AlphaFoldDB" id="A0A6P0HPK6"/>
<evidence type="ECO:0000256" key="5">
    <source>
        <dbReference type="ARBA" id="ARBA00022801"/>
    </source>
</evidence>
<sequence>MTVTLATRSRTRPSLVVTPGVTAHRGASGWRPEHTLEAYRTAIRCGVDDIELDLVCTADGVLVARHENELSVTTDVAARPELAHRRTRRLVDGEPCDGWFAEDLTVAEIKTLTARERFPHLRPSSAAHDGQEGVPTLTEVLAMVEAESVRRGRGVGIMLELKHVEHARSRGLDYEGALLDTLRRHDLDHPRARVTVMSFEVEVLRRLARRTRVQVVQLLDAATPSPPDAHLAGVPATYAAMATPEGLARIEEYADGIGVAKALVLAPGPDGGLGAPTPLVRDAHRRWLTVQVWTLRAENRFLPADLRSSTDPADEAAFGDLAAEASAFLDAGVDGLTTDHPEIVLGVVRARA</sequence>
<comment type="caution">
    <text evidence="8">The sequence shown here is derived from an EMBL/GenBank/DDBJ whole genome shotgun (WGS) entry which is preliminary data.</text>
</comment>
<gene>
    <name evidence="8" type="ORF">G3T38_20200</name>
</gene>
<evidence type="ECO:0000256" key="4">
    <source>
        <dbReference type="ARBA" id="ARBA00022798"/>
    </source>
</evidence>
<evidence type="ECO:0000256" key="2">
    <source>
        <dbReference type="ARBA" id="ARBA00012247"/>
    </source>
</evidence>
<dbReference type="GO" id="GO:0008889">
    <property type="term" value="F:glycerophosphodiester phosphodiesterase activity"/>
    <property type="evidence" value="ECO:0007669"/>
    <property type="project" value="UniProtKB-EC"/>
</dbReference>
<dbReference type="GO" id="GO:0006629">
    <property type="term" value="P:lipid metabolic process"/>
    <property type="evidence" value="ECO:0007669"/>
    <property type="project" value="InterPro"/>
</dbReference>
<evidence type="ECO:0000256" key="3">
    <source>
        <dbReference type="ARBA" id="ARBA00022729"/>
    </source>
</evidence>
<keyword evidence="4" id="KW-0319">Glycerol metabolism</keyword>
<dbReference type="Pfam" id="PF03009">
    <property type="entry name" value="GDPD"/>
    <property type="match status" value="1"/>
</dbReference>
<dbReference type="PANTHER" id="PTHR43620:SF7">
    <property type="entry name" value="GLYCEROPHOSPHODIESTER PHOSPHODIESTERASE GDPD5-RELATED"/>
    <property type="match status" value="1"/>
</dbReference>
<evidence type="ECO:0000313" key="8">
    <source>
        <dbReference type="EMBL" id="NEN80578.1"/>
    </source>
</evidence>
<keyword evidence="3" id="KW-0732">Signal</keyword>
<keyword evidence="9" id="KW-1185">Reference proteome</keyword>
<evidence type="ECO:0000256" key="6">
    <source>
        <dbReference type="ARBA" id="ARBA00047512"/>
    </source>
</evidence>
<evidence type="ECO:0000256" key="1">
    <source>
        <dbReference type="ARBA" id="ARBA00007277"/>
    </source>
</evidence>
<dbReference type="SUPFAM" id="SSF51695">
    <property type="entry name" value="PLC-like phosphodiesterases"/>
    <property type="match status" value="1"/>
</dbReference>
<name>A0A6P0HPK6_9ACTN</name>
<comment type="catalytic activity">
    <reaction evidence="6">
        <text>a sn-glycero-3-phosphodiester + H2O = an alcohol + sn-glycerol 3-phosphate + H(+)</text>
        <dbReference type="Rhea" id="RHEA:12969"/>
        <dbReference type="ChEBI" id="CHEBI:15377"/>
        <dbReference type="ChEBI" id="CHEBI:15378"/>
        <dbReference type="ChEBI" id="CHEBI:30879"/>
        <dbReference type="ChEBI" id="CHEBI:57597"/>
        <dbReference type="ChEBI" id="CHEBI:83408"/>
        <dbReference type="EC" id="3.1.4.46"/>
    </reaction>
</comment>
<proteinExistence type="inferred from homology"/>
<organism evidence="8 9">
    <name type="scientific">Nocardioides zeae</name>
    <dbReference type="NCBI Taxonomy" id="1457234"/>
    <lineage>
        <taxon>Bacteria</taxon>
        <taxon>Bacillati</taxon>
        <taxon>Actinomycetota</taxon>
        <taxon>Actinomycetes</taxon>
        <taxon>Propionibacteriales</taxon>
        <taxon>Nocardioidaceae</taxon>
        <taxon>Nocardioides</taxon>
    </lineage>
</organism>